<sequence>MHGLEVERGGIFGPDKLEDDGTFCQDPFHALRCWVLQVSTWTSMICPFPVGVPCSR</sequence>
<reference evidence="1" key="2">
    <citation type="journal article" date="2015" name="Fish Shellfish Immunol.">
        <title>Early steps in the European eel (Anguilla anguilla)-Vibrio vulnificus interaction in the gills: Role of the RtxA13 toxin.</title>
        <authorList>
            <person name="Callol A."/>
            <person name="Pajuelo D."/>
            <person name="Ebbesson L."/>
            <person name="Teles M."/>
            <person name="MacKenzie S."/>
            <person name="Amaro C."/>
        </authorList>
    </citation>
    <scope>NUCLEOTIDE SEQUENCE</scope>
</reference>
<name>A0A0E9RWB9_ANGAN</name>
<evidence type="ECO:0000313" key="1">
    <source>
        <dbReference type="EMBL" id="JAH32563.1"/>
    </source>
</evidence>
<accession>A0A0E9RWB9</accession>
<organism evidence="1">
    <name type="scientific">Anguilla anguilla</name>
    <name type="common">European freshwater eel</name>
    <name type="synonym">Muraena anguilla</name>
    <dbReference type="NCBI Taxonomy" id="7936"/>
    <lineage>
        <taxon>Eukaryota</taxon>
        <taxon>Metazoa</taxon>
        <taxon>Chordata</taxon>
        <taxon>Craniata</taxon>
        <taxon>Vertebrata</taxon>
        <taxon>Euteleostomi</taxon>
        <taxon>Actinopterygii</taxon>
        <taxon>Neopterygii</taxon>
        <taxon>Teleostei</taxon>
        <taxon>Anguilliformes</taxon>
        <taxon>Anguillidae</taxon>
        <taxon>Anguilla</taxon>
    </lineage>
</organism>
<reference evidence="1" key="1">
    <citation type="submission" date="2014-11" db="EMBL/GenBank/DDBJ databases">
        <authorList>
            <person name="Amaro Gonzalez C."/>
        </authorList>
    </citation>
    <scope>NUCLEOTIDE SEQUENCE</scope>
</reference>
<dbReference type="AlphaFoldDB" id="A0A0E9RWB9"/>
<proteinExistence type="predicted"/>
<dbReference type="EMBL" id="GBXM01076014">
    <property type="protein sequence ID" value="JAH32563.1"/>
    <property type="molecule type" value="Transcribed_RNA"/>
</dbReference>
<protein>
    <submittedName>
        <fullName evidence="1">Uncharacterized protein</fullName>
    </submittedName>
</protein>